<comment type="function">
    <text evidence="7 9">Catalyzes the formation of 6,7-dimethyl-8-ribityllumazine by condensation of 5-amino-6-(D-ribitylamino)uracil with 3,4-dihydroxy-2-butanone 4-phosphate. This is the penultimate step in the biosynthesis of riboflavin.</text>
</comment>
<dbReference type="GO" id="GO:0000906">
    <property type="term" value="F:6,7-dimethyl-8-ribityllumazine synthase activity"/>
    <property type="evidence" value="ECO:0007669"/>
    <property type="project" value="UniProtKB-UniRule"/>
</dbReference>
<dbReference type="UniPathway" id="UPA00275">
    <property type="reaction ID" value="UER00404"/>
</dbReference>
<name>A0A2R4W219_THEAF</name>
<evidence type="ECO:0000256" key="3">
    <source>
        <dbReference type="ARBA" id="ARBA00012664"/>
    </source>
</evidence>
<evidence type="ECO:0000313" key="11">
    <source>
        <dbReference type="Proteomes" id="UP000244792"/>
    </source>
</evidence>
<dbReference type="HAMAP" id="MF_00178">
    <property type="entry name" value="Lumazine_synth"/>
    <property type="match status" value="1"/>
</dbReference>
<keyword evidence="5 9" id="KW-0808">Transferase</keyword>
<sequence length="157" mass="17047">MQIFEGKLSAKDLKIGIVVSRFNSIVTSRLLDGALDCLNRHECQDKNISIYYVPGAWEIPLALKKLSKSGKFDGIIALGAVIRGETPHFDYVAAETSKGVALVSLEQEIPISFGILTTDTMEQAFDRAGGKAGNKGFDCALSLIETIQLLKITTVKE</sequence>
<feature type="binding site" evidence="9">
    <location>
        <position position="127"/>
    </location>
    <ligand>
        <name>(2S)-2-hydroxy-3-oxobutyl phosphate</name>
        <dbReference type="ChEBI" id="CHEBI:58830"/>
    </ligand>
</feature>
<dbReference type="GO" id="GO:0009231">
    <property type="term" value="P:riboflavin biosynthetic process"/>
    <property type="evidence" value="ECO:0007669"/>
    <property type="project" value="UniProtKB-UniRule"/>
</dbReference>
<evidence type="ECO:0000256" key="9">
    <source>
        <dbReference type="HAMAP-Rule" id="MF_00178"/>
    </source>
</evidence>
<dbReference type="NCBIfam" id="TIGR00114">
    <property type="entry name" value="lumazine-synth"/>
    <property type="match status" value="1"/>
</dbReference>
<evidence type="ECO:0000256" key="8">
    <source>
        <dbReference type="ARBA" id="ARBA00072606"/>
    </source>
</evidence>
<evidence type="ECO:0000313" key="10">
    <source>
        <dbReference type="EMBL" id="AWB10849.1"/>
    </source>
</evidence>
<dbReference type="GO" id="GO:0009349">
    <property type="term" value="C:riboflavin synthase complex"/>
    <property type="evidence" value="ECO:0007669"/>
    <property type="project" value="UniProtKB-UniRule"/>
</dbReference>
<evidence type="ECO:0000256" key="5">
    <source>
        <dbReference type="ARBA" id="ARBA00022679"/>
    </source>
</evidence>
<feature type="binding site" evidence="9">
    <location>
        <begin position="56"/>
        <end position="58"/>
    </location>
    <ligand>
        <name>5-amino-6-(D-ribitylamino)uracil</name>
        <dbReference type="ChEBI" id="CHEBI:15934"/>
    </ligand>
</feature>
<dbReference type="CDD" id="cd09209">
    <property type="entry name" value="Lumazine_synthase-I"/>
    <property type="match status" value="1"/>
</dbReference>
<dbReference type="PANTHER" id="PTHR21058">
    <property type="entry name" value="6,7-DIMETHYL-8-RIBITYLLUMAZINE SYNTHASE DMRL SYNTHASE LUMAZINE SYNTHASE"/>
    <property type="match status" value="1"/>
</dbReference>
<dbReference type="GO" id="GO:0005829">
    <property type="term" value="C:cytosol"/>
    <property type="evidence" value="ECO:0007669"/>
    <property type="project" value="TreeGrafter"/>
</dbReference>
<dbReference type="KEGG" id="taci:TDSAC_1510"/>
<feature type="active site" description="Proton donor" evidence="9">
    <location>
        <position position="88"/>
    </location>
</feature>
<evidence type="ECO:0000256" key="4">
    <source>
        <dbReference type="ARBA" id="ARBA00022619"/>
    </source>
</evidence>
<dbReference type="FunFam" id="3.40.50.960:FF:000001">
    <property type="entry name" value="6,7-dimethyl-8-ribityllumazine synthase"/>
    <property type="match status" value="1"/>
</dbReference>
<feature type="binding site" evidence="9">
    <location>
        <position position="113"/>
    </location>
    <ligand>
        <name>5-amino-6-(D-ribitylamino)uracil</name>
        <dbReference type="ChEBI" id="CHEBI:15934"/>
    </ligand>
</feature>
<dbReference type="Gene3D" id="3.40.50.960">
    <property type="entry name" value="Lumazine/riboflavin synthase"/>
    <property type="match status" value="1"/>
</dbReference>
<comment type="pathway">
    <text evidence="1 9">Cofactor biosynthesis; riboflavin biosynthesis; riboflavin from 2-hydroxy-3-oxobutyl phosphate and 5-amino-6-(D-ribitylamino)uracil: step 1/2.</text>
</comment>
<evidence type="ECO:0000256" key="7">
    <source>
        <dbReference type="ARBA" id="ARBA00058151"/>
    </source>
</evidence>
<dbReference type="EMBL" id="CP020921">
    <property type="protein sequence ID" value="AWB10849.1"/>
    <property type="molecule type" value="Genomic_DNA"/>
</dbReference>
<feature type="binding site" evidence="9">
    <location>
        <position position="22"/>
    </location>
    <ligand>
        <name>5-amino-6-(D-ribitylamino)uracil</name>
        <dbReference type="ChEBI" id="CHEBI:15934"/>
    </ligand>
</feature>
<organism evidence="10 11">
    <name type="scientific">Thermodesulfobium acidiphilum</name>
    <dbReference type="NCBI Taxonomy" id="1794699"/>
    <lineage>
        <taxon>Bacteria</taxon>
        <taxon>Pseudomonadati</taxon>
        <taxon>Thermodesulfobiota</taxon>
        <taxon>Thermodesulfobiia</taxon>
        <taxon>Thermodesulfobiales</taxon>
        <taxon>Thermodesulfobiaceae</taxon>
        <taxon>Thermodesulfobium</taxon>
    </lineage>
</organism>
<dbReference type="RefSeq" id="WP_108309635.1">
    <property type="nucleotide sequence ID" value="NZ_CP020921.1"/>
</dbReference>
<comment type="catalytic activity">
    <reaction evidence="6 9">
        <text>(2S)-2-hydroxy-3-oxobutyl phosphate + 5-amino-6-(D-ribitylamino)uracil = 6,7-dimethyl-8-(1-D-ribityl)lumazine + phosphate + 2 H2O + H(+)</text>
        <dbReference type="Rhea" id="RHEA:26152"/>
        <dbReference type="ChEBI" id="CHEBI:15377"/>
        <dbReference type="ChEBI" id="CHEBI:15378"/>
        <dbReference type="ChEBI" id="CHEBI:15934"/>
        <dbReference type="ChEBI" id="CHEBI:43474"/>
        <dbReference type="ChEBI" id="CHEBI:58201"/>
        <dbReference type="ChEBI" id="CHEBI:58830"/>
        <dbReference type="EC" id="2.5.1.78"/>
    </reaction>
</comment>
<dbReference type="Pfam" id="PF00885">
    <property type="entry name" value="DMRL_synthase"/>
    <property type="match status" value="1"/>
</dbReference>
<proteinExistence type="inferred from homology"/>
<protein>
    <recommendedName>
        <fullName evidence="8 9">6,7-dimethyl-8-ribityllumazine synthase</fullName>
        <shortName evidence="9">DMRL synthase</shortName>
        <shortName evidence="9">LS</shortName>
        <shortName evidence="9">Lumazine synthase</shortName>
        <ecNumber evidence="3 9">2.5.1.78</ecNumber>
    </recommendedName>
</protein>
<accession>A0A2R4W219</accession>
<evidence type="ECO:0000256" key="1">
    <source>
        <dbReference type="ARBA" id="ARBA00004917"/>
    </source>
</evidence>
<evidence type="ECO:0000256" key="6">
    <source>
        <dbReference type="ARBA" id="ARBA00048785"/>
    </source>
</evidence>
<reference evidence="10 11" key="1">
    <citation type="submission" date="2017-04" db="EMBL/GenBank/DDBJ databases">
        <title>Genomic insights into metabolism of Thermodesulfobium acidiphilum.</title>
        <authorList>
            <person name="Toshchakov S.V."/>
            <person name="Frolov E.N."/>
            <person name="Kublanov I.V."/>
            <person name="Samarov N.I."/>
            <person name="Novikov A."/>
            <person name="Lebedinsky A.V."/>
            <person name="Bonch-Osmolovskaya E.A."/>
            <person name="Chernyh N.A."/>
        </authorList>
    </citation>
    <scope>NUCLEOTIDE SEQUENCE [LARGE SCALE GENOMIC DNA]</scope>
    <source>
        <strain evidence="10 11">3127-1</strain>
    </source>
</reference>
<comment type="similarity">
    <text evidence="2 9">Belongs to the DMRL synthase family.</text>
</comment>
<keyword evidence="11" id="KW-1185">Reference proteome</keyword>
<keyword evidence="4 9" id="KW-0686">Riboflavin biosynthesis</keyword>
<dbReference type="PANTHER" id="PTHR21058:SF0">
    <property type="entry name" value="6,7-DIMETHYL-8-RIBITYLLUMAZINE SYNTHASE"/>
    <property type="match status" value="1"/>
</dbReference>
<dbReference type="AlphaFoldDB" id="A0A2R4W219"/>
<dbReference type="SUPFAM" id="SSF52121">
    <property type="entry name" value="Lumazine synthase"/>
    <property type="match status" value="1"/>
</dbReference>
<dbReference type="NCBIfam" id="NF000812">
    <property type="entry name" value="PRK00061.1-4"/>
    <property type="match status" value="1"/>
</dbReference>
<dbReference type="InterPro" id="IPR002180">
    <property type="entry name" value="LS/RS"/>
</dbReference>
<dbReference type="InterPro" id="IPR036467">
    <property type="entry name" value="LS/RS_sf"/>
</dbReference>
<dbReference type="Proteomes" id="UP000244792">
    <property type="component" value="Chromosome"/>
</dbReference>
<evidence type="ECO:0000256" key="2">
    <source>
        <dbReference type="ARBA" id="ARBA00007424"/>
    </source>
</evidence>
<gene>
    <name evidence="9" type="primary">ribH</name>
    <name evidence="10" type="ORF">TDSAC_1510</name>
</gene>
<feature type="binding site" evidence="9">
    <location>
        <begin position="85"/>
        <end position="86"/>
    </location>
    <ligand>
        <name>(2S)-2-hydroxy-3-oxobutyl phosphate</name>
        <dbReference type="ChEBI" id="CHEBI:58830"/>
    </ligand>
</feature>
<feature type="binding site" evidence="9">
    <location>
        <begin position="80"/>
        <end position="82"/>
    </location>
    <ligand>
        <name>5-amino-6-(D-ribitylamino)uracil</name>
        <dbReference type="ChEBI" id="CHEBI:15934"/>
    </ligand>
</feature>
<dbReference type="EC" id="2.5.1.78" evidence="3 9"/>
<dbReference type="OrthoDB" id="9809709at2"/>
<dbReference type="InterPro" id="IPR034964">
    <property type="entry name" value="LS"/>
</dbReference>